<dbReference type="InterPro" id="IPR051262">
    <property type="entry name" value="SMP-30/CGR1_Lactonase"/>
</dbReference>
<evidence type="ECO:0000256" key="2">
    <source>
        <dbReference type="SAM" id="SignalP"/>
    </source>
</evidence>
<feature type="chain" id="PRO_5046752813" evidence="2">
    <location>
        <begin position="33"/>
        <end position="343"/>
    </location>
</feature>
<evidence type="ECO:0000313" key="4">
    <source>
        <dbReference type="EMBL" id="MFC4701399.1"/>
    </source>
</evidence>
<gene>
    <name evidence="4" type="ORF">ACFO4O_14615</name>
</gene>
<dbReference type="RefSeq" id="WP_382409845.1">
    <property type="nucleotide sequence ID" value="NZ_JBHSGU010000009.1"/>
</dbReference>
<evidence type="ECO:0000256" key="1">
    <source>
        <dbReference type="ARBA" id="ARBA00022801"/>
    </source>
</evidence>
<reference evidence="5" key="1">
    <citation type="journal article" date="2019" name="Int. J. Syst. Evol. Microbiol.">
        <title>The Global Catalogue of Microorganisms (GCM) 10K type strain sequencing project: providing services to taxonomists for standard genome sequencing and annotation.</title>
        <authorList>
            <consortium name="The Broad Institute Genomics Platform"/>
            <consortium name="The Broad Institute Genome Sequencing Center for Infectious Disease"/>
            <person name="Wu L."/>
            <person name="Ma J."/>
        </authorList>
    </citation>
    <scope>NUCLEOTIDE SEQUENCE [LARGE SCALE GENOMIC DNA]</scope>
    <source>
        <strain evidence="5">KACC 12507</strain>
    </source>
</reference>
<dbReference type="Gene3D" id="2.120.10.30">
    <property type="entry name" value="TolB, C-terminal domain"/>
    <property type="match status" value="1"/>
</dbReference>
<evidence type="ECO:0000259" key="3">
    <source>
        <dbReference type="Pfam" id="PF08450"/>
    </source>
</evidence>
<proteinExistence type="predicted"/>
<dbReference type="Proteomes" id="UP001595897">
    <property type="component" value="Unassembled WGS sequence"/>
</dbReference>
<keyword evidence="2" id="KW-0732">Signal</keyword>
<dbReference type="InterPro" id="IPR011042">
    <property type="entry name" value="6-blade_b-propeller_TolB-like"/>
</dbReference>
<dbReference type="InterPro" id="IPR013658">
    <property type="entry name" value="SGL"/>
</dbReference>
<feature type="domain" description="SMP-30/Gluconolactonase/LRE-like region" evidence="3">
    <location>
        <begin position="64"/>
        <end position="334"/>
    </location>
</feature>
<comment type="caution">
    <text evidence="4">The sequence shown here is derived from an EMBL/GenBank/DDBJ whole genome shotgun (WGS) entry which is preliminary data.</text>
</comment>
<dbReference type="PANTHER" id="PTHR47572">
    <property type="entry name" value="LIPOPROTEIN-RELATED"/>
    <property type="match status" value="1"/>
</dbReference>
<sequence length="343" mass="37564">MNRNRTRSIKFTAIILLSCLFALPNMLTGALASQVPYIEIVDERALNIISPDAAFEVLGTGYSWSEGPLWLPEQDMLIFSDVPQNTLYQYKEGEGVSVYLTPSGATGIDQNDSQQGGNGLLLHPNGQLVIMQHGDRRVAAMDAALTQAEPKFVALADSYNSKRFNSPNDGVFHSNGDLYFTDPPYGLKNGRKDANKQLSFDGIYRLRPSGELTLEDDSVLYPNGIVLSTDQSKAIVAASDREAAKWYQYDIDANGSLRNKRVFYDASNLVGQENEQGLPDGMVVHSAGYIFATGPGGVFVFNELGELLAKIRTGKATANCTLSGDEKTLYMTAHDTLMRINLK</sequence>
<keyword evidence="5" id="KW-1185">Reference proteome</keyword>
<dbReference type="SUPFAM" id="SSF63829">
    <property type="entry name" value="Calcium-dependent phosphotriesterase"/>
    <property type="match status" value="1"/>
</dbReference>
<keyword evidence="1" id="KW-0378">Hydrolase</keyword>
<dbReference type="Pfam" id="PF08450">
    <property type="entry name" value="SGL"/>
    <property type="match status" value="1"/>
</dbReference>
<evidence type="ECO:0000313" key="5">
    <source>
        <dbReference type="Proteomes" id="UP001595897"/>
    </source>
</evidence>
<protein>
    <submittedName>
        <fullName evidence="4">SMP-30/gluconolactonase/LRE family protein</fullName>
    </submittedName>
</protein>
<dbReference type="PANTHER" id="PTHR47572:SF4">
    <property type="entry name" value="LACTONASE DRP35"/>
    <property type="match status" value="1"/>
</dbReference>
<dbReference type="EMBL" id="JBHSGU010000009">
    <property type="protein sequence ID" value="MFC4701399.1"/>
    <property type="molecule type" value="Genomic_DNA"/>
</dbReference>
<organism evidence="4 5">
    <name type="scientific">Glaciecola siphonariae</name>
    <dbReference type="NCBI Taxonomy" id="521012"/>
    <lineage>
        <taxon>Bacteria</taxon>
        <taxon>Pseudomonadati</taxon>
        <taxon>Pseudomonadota</taxon>
        <taxon>Gammaproteobacteria</taxon>
        <taxon>Alteromonadales</taxon>
        <taxon>Alteromonadaceae</taxon>
        <taxon>Glaciecola</taxon>
    </lineage>
</organism>
<name>A0ABV9M006_9ALTE</name>
<feature type="signal peptide" evidence="2">
    <location>
        <begin position="1"/>
        <end position="32"/>
    </location>
</feature>
<accession>A0ABV9M006</accession>